<accession>A0A0H3J0H3</accession>
<dbReference type="Proteomes" id="UP000028042">
    <property type="component" value="Unassembled WGS sequence"/>
</dbReference>
<feature type="domain" description="Putative restriction endonuclease" evidence="1">
    <location>
        <begin position="12"/>
        <end position="168"/>
    </location>
</feature>
<keyword evidence="2" id="KW-0540">Nuclease</keyword>
<dbReference type="EMBL" id="JPGY02000001">
    <property type="protein sequence ID" value="KRU13158.1"/>
    <property type="molecule type" value="Genomic_DNA"/>
</dbReference>
<dbReference type="PATRIC" id="fig|1262449.7.peg.747"/>
<dbReference type="Pfam" id="PF05685">
    <property type="entry name" value="Uma2"/>
    <property type="match status" value="1"/>
</dbReference>
<dbReference type="PANTHER" id="PTHR36558">
    <property type="entry name" value="GLR1098 PROTEIN"/>
    <property type="match status" value="1"/>
</dbReference>
<evidence type="ECO:0000313" key="4">
    <source>
        <dbReference type="Proteomes" id="UP000028042"/>
    </source>
</evidence>
<dbReference type="InterPro" id="IPR008538">
    <property type="entry name" value="Uma2"/>
</dbReference>
<dbReference type="eggNOG" id="COG4636">
    <property type="taxonomic scope" value="Bacteria"/>
</dbReference>
<dbReference type="PANTHER" id="PTHR36558:SF1">
    <property type="entry name" value="RESTRICTION ENDONUCLEASE DOMAIN-CONTAINING PROTEIN-RELATED"/>
    <property type="match status" value="1"/>
</dbReference>
<gene>
    <name evidence="2" type="ORF">CLPA_c07440</name>
    <name evidence="3" type="ORF">CP6013_02406</name>
</gene>
<reference evidence="3" key="2">
    <citation type="submission" date="2015-10" db="EMBL/GenBank/DDBJ databases">
        <title>Improved Draft Genome Sequence of Clostridium pasteurianum Strain ATCC 6013 (DSM 525) Using a Hybrid Next-Generation Sequencing Approach.</title>
        <authorList>
            <person name="Pyne M.E."/>
            <person name="Utturkar S.M."/>
            <person name="Brown S.D."/>
            <person name="Moo-Young M."/>
            <person name="Chung D.A."/>
            <person name="Chou P.C."/>
        </authorList>
    </citation>
    <scope>NUCLEOTIDE SEQUENCE</scope>
    <source>
        <strain evidence="3">ATCC 6013</strain>
    </source>
</reference>
<keyword evidence="2" id="KW-0378">Hydrolase</keyword>
<reference evidence="3 4" key="3">
    <citation type="journal article" name="Genome Announc.">
        <title>Improved Draft Genome Sequence of Clostridium pasteurianum Strain ATCC 6013 (DSM 525) Using a Hybrid Next-Generation Sequencing Approach.</title>
        <authorList>
            <person name="Pyne M.E."/>
            <person name="Utturkar S."/>
            <person name="Brown S.D."/>
            <person name="Moo-Young M."/>
            <person name="Chung D.A."/>
            <person name="Chou C.P."/>
        </authorList>
    </citation>
    <scope>NUCLEOTIDE SEQUENCE [LARGE SCALE GENOMIC DNA]</scope>
    <source>
        <strain evidence="3 4">ATCC 6013</strain>
    </source>
</reference>
<dbReference type="EMBL" id="CP009268">
    <property type="protein sequence ID" value="AJA50832.1"/>
    <property type="molecule type" value="Genomic_DNA"/>
</dbReference>
<organism evidence="2 5">
    <name type="scientific">Clostridium pasteurianum DSM 525 = ATCC 6013</name>
    <dbReference type="NCBI Taxonomy" id="1262449"/>
    <lineage>
        <taxon>Bacteria</taxon>
        <taxon>Bacillati</taxon>
        <taxon>Bacillota</taxon>
        <taxon>Clostridia</taxon>
        <taxon>Eubacteriales</taxon>
        <taxon>Clostridiaceae</taxon>
        <taxon>Clostridium</taxon>
    </lineage>
</organism>
<dbReference type="CDD" id="cd06260">
    <property type="entry name" value="DUF820-like"/>
    <property type="match status" value="1"/>
</dbReference>
<dbReference type="Proteomes" id="UP000030905">
    <property type="component" value="Chromosome"/>
</dbReference>
<dbReference type="GO" id="GO:0004519">
    <property type="term" value="F:endonuclease activity"/>
    <property type="evidence" value="ECO:0007669"/>
    <property type="project" value="UniProtKB-KW"/>
</dbReference>
<evidence type="ECO:0000313" key="5">
    <source>
        <dbReference type="Proteomes" id="UP000030905"/>
    </source>
</evidence>
<evidence type="ECO:0000313" key="2">
    <source>
        <dbReference type="EMBL" id="AJA50832.1"/>
    </source>
</evidence>
<reference evidence="2 5" key="1">
    <citation type="journal article" date="2015" name="Genome Announc.">
        <title>Complete Genome Sequence of the Nitrogen-Fixing and Solvent-Producing Clostridium pasteurianum DSM 525.</title>
        <authorList>
            <person name="Poehlein A."/>
            <person name="Grosse-Honebrink A."/>
            <person name="Zhang Y."/>
            <person name="Minton N.P."/>
            <person name="Daniel R."/>
        </authorList>
    </citation>
    <scope>NUCLEOTIDE SEQUENCE [LARGE SCALE GENOMIC DNA]</scope>
    <source>
        <strain evidence="2">DSM 525</strain>
        <strain evidence="5">DSM 525 / ATCC 6013</strain>
    </source>
</reference>
<proteinExistence type="predicted"/>
<dbReference type="SUPFAM" id="SSF52980">
    <property type="entry name" value="Restriction endonuclease-like"/>
    <property type="match status" value="1"/>
</dbReference>
<dbReference type="InterPro" id="IPR011335">
    <property type="entry name" value="Restrct_endonuc-II-like"/>
</dbReference>
<evidence type="ECO:0000259" key="1">
    <source>
        <dbReference type="Pfam" id="PF05685"/>
    </source>
</evidence>
<dbReference type="AlphaFoldDB" id="A0A0H3J0H3"/>
<dbReference type="KEGG" id="cpae:CPAST_c07440"/>
<protein>
    <submittedName>
        <fullName evidence="2">Putative restriction endonuclease</fullName>
    </submittedName>
</protein>
<dbReference type="Gene3D" id="3.90.1570.10">
    <property type="entry name" value="tt1808, chain A"/>
    <property type="match status" value="1"/>
</dbReference>
<dbReference type="InterPro" id="IPR012296">
    <property type="entry name" value="Nuclease_put_TT1808"/>
</dbReference>
<dbReference type="RefSeq" id="WP_034829544.1">
    <property type="nucleotide sequence ID" value="NZ_ANZB01000010.1"/>
</dbReference>
<keyword evidence="5" id="KW-1185">Reference proteome</keyword>
<name>A0A0H3J0H3_CLOPA</name>
<dbReference type="KEGG" id="cpat:CLPA_c07440"/>
<evidence type="ECO:0000313" key="3">
    <source>
        <dbReference type="EMBL" id="KRU13158.1"/>
    </source>
</evidence>
<keyword evidence="2" id="KW-0255">Endonuclease</keyword>
<sequence>MEPIRNVFITPKQFEEIQSKYDGICEYLNGEILFSSRTSQRHNRIVRKILSKLDAYFDGSECEPFSEQIEVIFKNENEQYNFLPDIFVMCKDAKTLGESFISSPKVIFEVVSEKYSDNDYFIKARIYQKFGVLEYNIVEPSGAITQYTLVNGAYGTPKVFSSKDIYTSTVYKDLKIELENIFHKGIGQ</sequence>
<dbReference type="GeneID" id="93072960"/>